<proteinExistence type="predicted"/>
<evidence type="ECO:0000256" key="1">
    <source>
        <dbReference type="ARBA" id="ARBA00022737"/>
    </source>
</evidence>
<dbReference type="Pfam" id="PF00023">
    <property type="entry name" value="Ank"/>
    <property type="match status" value="1"/>
</dbReference>
<reference evidence="4 5" key="1">
    <citation type="journal article" date="2009" name="Stand. Genomic Sci.">
        <title>Complete genome sequence of Slackia heliotrinireducens type strain (RHS 1).</title>
        <authorList>
            <person name="Pukall R."/>
            <person name="Lapidus A."/>
            <person name="Nolan M."/>
            <person name="Copeland A."/>
            <person name="Glavina Del Rio T."/>
            <person name="Lucas S."/>
            <person name="Chen F."/>
            <person name="Tice H."/>
            <person name="Cheng J.F."/>
            <person name="Chertkov O."/>
            <person name="Bruce D."/>
            <person name="Goodwin L."/>
            <person name="Kuske C."/>
            <person name="Brettin T."/>
            <person name="Detter J.C."/>
            <person name="Han C."/>
            <person name="Pitluck S."/>
            <person name="Pati A."/>
            <person name="Mavrommatis K."/>
            <person name="Ivanova N."/>
            <person name="Ovchinnikova G."/>
            <person name="Chen A."/>
            <person name="Palaniappan K."/>
            <person name="Schneider S."/>
            <person name="Rohde M."/>
            <person name="Chain P."/>
            <person name="D'haeseleer P."/>
            <person name="Goker M."/>
            <person name="Bristow J."/>
            <person name="Eisen J.A."/>
            <person name="Markowitz V."/>
            <person name="Kyrpides N.C."/>
            <person name="Klenk H.P."/>
            <person name="Hugenholtz P."/>
        </authorList>
    </citation>
    <scope>NUCLEOTIDE SEQUENCE [LARGE SCALE GENOMIC DNA]</scope>
    <source>
        <strain evidence="5">ATCC 29202 / DSM 20476 / NCTC 11029 / RHS 1</strain>
    </source>
</reference>
<sequence length="258" mass="28525">MIVNSDIVRLGFADFDRRQFIIDDINRTSEDLKASAYMKGELDYDEWNPFMAEDPSYRYAPITEFDRRVIKNYYLLFSALNFDSLHAEKALSLGADPNVQCLVGGRRYYPLIAAATSGDSETVKVLVENGADVNIQQLNGECAVALASSFDHYDMARYLLEHGANPNLEARGGITALAVAENSNMVKLLLAYGADPNIPDSDGDLPIVARIDNDDFLSAGVLVQAGTDLDWKNHMGESARERAIRVGSDLMRRVMGCD</sequence>
<evidence type="ECO:0000313" key="5">
    <source>
        <dbReference type="Proteomes" id="UP000002026"/>
    </source>
</evidence>
<keyword evidence="5" id="KW-1185">Reference proteome</keyword>
<dbReference type="STRING" id="471855.Shel_08580"/>
<dbReference type="HOGENOM" id="CLU_1077277_0_0_11"/>
<dbReference type="PANTHER" id="PTHR24198">
    <property type="entry name" value="ANKYRIN REPEAT AND PROTEIN KINASE DOMAIN-CONTAINING PROTEIN"/>
    <property type="match status" value="1"/>
</dbReference>
<protein>
    <submittedName>
        <fullName evidence="4">Ankyrin repeat-containing protein</fullName>
    </submittedName>
</protein>
<feature type="repeat" description="ANK" evidence="3">
    <location>
        <begin position="106"/>
        <end position="138"/>
    </location>
</feature>
<feature type="repeat" description="ANK" evidence="3">
    <location>
        <begin position="139"/>
        <end position="171"/>
    </location>
</feature>
<dbReference type="RefSeq" id="WP_012798013.1">
    <property type="nucleotide sequence ID" value="NC_013165.1"/>
</dbReference>
<keyword evidence="2 3" id="KW-0040">ANK repeat</keyword>
<dbReference type="PROSITE" id="PS50297">
    <property type="entry name" value="ANK_REP_REGION"/>
    <property type="match status" value="2"/>
</dbReference>
<dbReference type="InterPro" id="IPR036770">
    <property type="entry name" value="Ankyrin_rpt-contain_sf"/>
</dbReference>
<dbReference type="SUPFAM" id="SSF48403">
    <property type="entry name" value="Ankyrin repeat"/>
    <property type="match status" value="1"/>
</dbReference>
<accession>C7N4S4</accession>
<dbReference type="InterPro" id="IPR002110">
    <property type="entry name" value="Ankyrin_rpt"/>
</dbReference>
<dbReference type="Pfam" id="PF12796">
    <property type="entry name" value="Ank_2"/>
    <property type="match status" value="1"/>
</dbReference>
<organism evidence="4 5">
    <name type="scientific">Slackia heliotrinireducens (strain ATCC 29202 / DSM 20476 / NCTC 11029 / RHS 1)</name>
    <name type="common">Peptococcus heliotrinreducens</name>
    <dbReference type="NCBI Taxonomy" id="471855"/>
    <lineage>
        <taxon>Bacteria</taxon>
        <taxon>Bacillati</taxon>
        <taxon>Actinomycetota</taxon>
        <taxon>Coriobacteriia</taxon>
        <taxon>Eggerthellales</taxon>
        <taxon>Eggerthellaceae</taxon>
        <taxon>Slackia</taxon>
    </lineage>
</organism>
<dbReference type="KEGG" id="shi:Shel_08580"/>
<evidence type="ECO:0000256" key="2">
    <source>
        <dbReference type="ARBA" id="ARBA00023043"/>
    </source>
</evidence>
<dbReference type="eggNOG" id="COG0666">
    <property type="taxonomic scope" value="Bacteria"/>
</dbReference>
<gene>
    <name evidence="4" type="ordered locus">Shel_08580</name>
</gene>
<name>C7N4S4_SLAHD</name>
<dbReference type="Proteomes" id="UP000002026">
    <property type="component" value="Chromosome"/>
</dbReference>
<dbReference type="PROSITE" id="PS50088">
    <property type="entry name" value="ANK_REPEAT"/>
    <property type="match status" value="2"/>
</dbReference>
<keyword evidence="1" id="KW-0677">Repeat</keyword>
<dbReference type="SMART" id="SM00248">
    <property type="entry name" value="ANK"/>
    <property type="match status" value="3"/>
</dbReference>
<dbReference type="PANTHER" id="PTHR24198:SF165">
    <property type="entry name" value="ANKYRIN REPEAT-CONTAINING PROTEIN-RELATED"/>
    <property type="match status" value="1"/>
</dbReference>
<dbReference type="Gene3D" id="1.25.40.20">
    <property type="entry name" value="Ankyrin repeat-containing domain"/>
    <property type="match status" value="2"/>
</dbReference>
<dbReference type="EMBL" id="CP001684">
    <property type="protein sequence ID" value="ACV21909.1"/>
    <property type="molecule type" value="Genomic_DNA"/>
</dbReference>
<evidence type="ECO:0000313" key="4">
    <source>
        <dbReference type="EMBL" id="ACV21909.1"/>
    </source>
</evidence>
<dbReference type="AlphaFoldDB" id="C7N4S4"/>
<evidence type="ECO:0000256" key="3">
    <source>
        <dbReference type="PROSITE-ProRule" id="PRU00023"/>
    </source>
</evidence>
<dbReference type="GO" id="GO:0005737">
    <property type="term" value="C:cytoplasm"/>
    <property type="evidence" value="ECO:0007669"/>
    <property type="project" value="TreeGrafter"/>
</dbReference>